<sequence length="586" mass="64679">MNTNLKLLIAAVVGGGVTALVLSLMPASNTDIKASTEKQPLYWVAPMDSNYRRDEPGLSPMGMDLVPVYDEASGSSSNLDGPGAVTISPAVVNNLGVRIAKVQHKALQSEVKTVGYVQYNQDQLIHIHPRVEGWLETLYIKAAGDSVEYGEPLYTLYSPQLVNAQEEFVLALNRNNQVLIRAAKARLKSLNISDDFVKRLQKSKQVMQNITFYAIQSGVVEELNVREGFYVNPGTTMMSIGKLDEVWVEAEVFERQAELIKIGQPVSMTLDYLSGQSWQGKVDYIYPTLDAKNRTLRVRLRFNNEGHKLKPNMFAQVNIHTQANKAQLVVPKEAVIRTGNQNRVVVALGEGRFKSVAVEMGRSDSKNTAILSGIMADDDVVVSAQFLLDSESSKSSDFKRMQAPQAVSSVWSEGIVNSIMAEHRMVNISHEPIAELDWPSMTMDFTVADDVDFTAFENGQTLHFELTKQADGSYVLTAIHIMKSTATNSETNSEKNTATVLGTINSIDKAQRTANISRGAIEKWGREPARLDFIFADDIDLTALAAQQQINFTFSLQQGEFVISHINGEHSTSAAGNHTMQLHNAH</sequence>
<dbReference type="GO" id="GO:0060003">
    <property type="term" value="P:copper ion export"/>
    <property type="evidence" value="ECO:0007669"/>
    <property type="project" value="TreeGrafter"/>
</dbReference>
<evidence type="ECO:0000313" key="7">
    <source>
        <dbReference type="EMBL" id="ALS31694.1"/>
    </source>
</evidence>
<dbReference type="GO" id="GO:0030288">
    <property type="term" value="C:outer membrane-bounded periplasmic space"/>
    <property type="evidence" value="ECO:0007669"/>
    <property type="project" value="TreeGrafter"/>
</dbReference>
<dbReference type="GO" id="GO:0016020">
    <property type="term" value="C:membrane"/>
    <property type="evidence" value="ECO:0007669"/>
    <property type="project" value="InterPro"/>
</dbReference>
<dbReference type="GO" id="GO:0022857">
    <property type="term" value="F:transmembrane transporter activity"/>
    <property type="evidence" value="ECO:0007669"/>
    <property type="project" value="InterPro"/>
</dbReference>
<gene>
    <name evidence="7" type="primary">cusB</name>
    <name evidence="7" type="ORF">PTRA_a0325</name>
</gene>
<dbReference type="Pfam" id="PF25919">
    <property type="entry name" value="BSH_CusB"/>
    <property type="match status" value="1"/>
</dbReference>
<dbReference type="InterPro" id="IPR058792">
    <property type="entry name" value="Beta-barrel_RND_2"/>
</dbReference>
<dbReference type="InterPro" id="IPR058791">
    <property type="entry name" value="3HB_CusB"/>
</dbReference>
<dbReference type="InterPro" id="IPR021647">
    <property type="entry name" value="CusF_Ec"/>
</dbReference>
<accession>A0A0U2X345</accession>
<dbReference type="GO" id="GO:0015679">
    <property type="term" value="P:plasma membrane copper ion transport"/>
    <property type="evidence" value="ECO:0007669"/>
    <property type="project" value="TreeGrafter"/>
</dbReference>
<feature type="domain" description="CusB-like beta-barrel" evidence="5">
    <location>
        <begin position="245"/>
        <end position="322"/>
    </location>
</feature>
<protein>
    <submittedName>
        <fullName evidence="7">Cu(I)/Ag(I) efflux system membrane protein CusB/SilB</fullName>
    </submittedName>
</protein>
<evidence type="ECO:0000313" key="8">
    <source>
        <dbReference type="Proteomes" id="UP000065261"/>
    </source>
</evidence>
<dbReference type="Gene3D" id="2.40.420.20">
    <property type="match status" value="1"/>
</dbReference>
<dbReference type="PANTHER" id="PTHR30097">
    <property type="entry name" value="CATION EFFLUX SYSTEM PROTEIN CUSB"/>
    <property type="match status" value="1"/>
</dbReference>
<evidence type="ECO:0000259" key="3">
    <source>
        <dbReference type="Pfam" id="PF25869"/>
    </source>
</evidence>
<feature type="domain" description="CusB-like barrel-sandwich hybrid" evidence="4">
    <location>
        <begin position="126"/>
        <end position="240"/>
    </location>
</feature>
<evidence type="ECO:0000259" key="6">
    <source>
        <dbReference type="Pfam" id="PF25975"/>
    </source>
</evidence>
<dbReference type="PATRIC" id="fig|1315283.4.peg.288"/>
<evidence type="ECO:0000259" key="4">
    <source>
        <dbReference type="Pfam" id="PF25919"/>
    </source>
</evidence>
<dbReference type="Gene3D" id="2.40.50.320">
    <property type="entry name" value="Copper binding periplasmic protein CusF"/>
    <property type="match status" value="2"/>
</dbReference>
<dbReference type="AlphaFoldDB" id="A0A0U2X345"/>
<dbReference type="Pfam" id="PF11604">
    <property type="entry name" value="CusF_Ec"/>
    <property type="match status" value="2"/>
</dbReference>
<dbReference type="Gene3D" id="6.10.140.730">
    <property type="match status" value="1"/>
</dbReference>
<evidence type="ECO:0000259" key="5">
    <source>
        <dbReference type="Pfam" id="PF25954"/>
    </source>
</evidence>
<dbReference type="FunFam" id="2.40.30.170:FF:000010">
    <property type="entry name" value="Efflux RND transporter periplasmic adaptor subunit"/>
    <property type="match status" value="1"/>
</dbReference>
<reference evidence="7 8" key="1">
    <citation type="submission" date="2015-03" db="EMBL/GenBank/DDBJ databases">
        <authorList>
            <person name="Murphy D."/>
        </authorList>
    </citation>
    <scope>NUCLEOTIDE SEQUENCE [LARGE SCALE GENOMIC DNA]</scope>
    <source>
        <strain evidence="7 8">KMM 520</strain>
    </source>
</reference>
<name>A0A0U2X345_9GAMM</name>
<dbReference type="KEGG" id="ptn:PTRA_a0325"/>
<dbReference type="InterPro" id="IPR058790">
    <property type="entry name" value="BSH_CusB"/>
</dbReference>
<dbReference type="RefSeq" id="WP_058372419.1">
    <property type="nucleotide sequence ID" value="NZ_CP011034.1"/>
</dbReference>
<dbReference type="Pfam" id="PF25954">
    <property type="entry name" value="Beta-barrel_RND_2"/>
    <property type="match status" value="1"/>
</dbReference>
<dbReference type="Gene3D" id="2.40.30.170">
    <property type="match status" value="1"/>
</dbReference>
<dbReference type="Pfam" id="PF25869">
    <property type="entry name" value="3HB_CusB"/>
    <property type="match status" value="1"/>
</dbReference>
<dbReference type="InterPro" id="IPR051909">
    <property type="entry name" value="MFP_Cation_Efflux"/>
</dbReference>
<proteinExistence type="inferred from homology"/>
<evidence type="ECO:0000256" key="2">
    <source>
        <dbReference type="ARBA" id="ARBA00022448"/>
    </source>
</evidence>
<dbReference type="NCBIfam" id="TIGR01730">
    <property type="entry name" value="RND_mfp"/>
    <property type="match status" value="1"/>
</dbReference>
<dbReference type="Proteomes" id="UP000065261">
    <property type="component" value="Chromosome I"/>
</dbReference>
<comment type="similarity">
    <text evidence="1">Belongs to the membrane fusion protein (MFP) (TC 8.A.1) family.</text>
</comment>
<dbReference type="InterPro" id="IPR058649">
    <property type="entry name" value="CzcB_C"/>
</dbReference>
<dbReference type="GO" id="GO:0046914">
    <property type="term" value="F:transition metal ion binding"/>
    <property type="evidence" value="ECO:0007669"/>
    <property type="project" value="TreeGrafter"/>
</dbReference>
<dbReference type="InterPro" id="IPR006143">
    <property type="entry name" value="RND_pump_MFP"/>
</dbReference>
<dbReference type="EMBL" id="CP011034">
    <property type="protein sequence ID" value="ALS31694.1"/>
    <property type="molecule type" value="Genomic_DNA"/>
</dbReference>
<dbReference type="OrthoDB" id="9806939at2"/>
<keyword evidence="2" id="KW-0813">Transport</keyword>
<evidence type="ECO:0000256" key="1">
    <source>
        <dbReference type="ARBA" id="ARBA00009477"/>
    </source>
</evidence>
<organism evidence="7">
    <name type="scientific">Pseudoalteromonas translucida KMM 520</name>
    <dbReference type="NCBI Taxonomy" id="1315283"/>
    <lineage>
        <taxon>Bacteria</taxon>
        <taxon>Pseudomonadati</taxon>
        <taxon>Pseudomonadota</taxon>
        <taxon>Gammaproteobacteria</taxon>
        <taxon>Alteromonadales</taxon>
        <taxon>Pseudoalteromonadaceae</taxon>
        <taxon>Pseudoalteromonas</taxon>
    </lineage>
</organism>
<dbReference type="PANTHER" id="PTHR30097:SF15">
    <property type="entry name" value="CATION EFFLUX SYSTEM PROTEIN CUSB"/>
    <property type="match status" value="1"/>
</dbReference>
<dbReference type="InterPro" id="IPR042230">
    <property type="entry name" value="CusF_sf"/>
</dbReference>
<dbReference type="Pfam" id="PF25975">
    <property type="entry name" value="CzcB_C"/>
    <property type="match status" value="1"/>
</dbReference>
<feature type="domain" description="CzcB-like C-terminal circularly permuted SH3-like" evidence="6">
    <location>
        <begin position="329"/>
        <end position="388"/>
    </location>
</feature>
<dbReference type="SUPFAM" id="SSF111369">
    <property type="entry name" value="HlyD-like secretion proteins"/>
    <property type="match status" value="1"/>
</dbReference>
<feature type="domain" description="CusB-like three alpha-helical bundle" evidence="3">
    <location>
        <begin position="161"/>
        <end position="207"/>
    </location>
</feature>